<name>A0A3N4ITN4_ASCIM</name>
<accession>A0A3N4ITN4</accession>
<proteinExistence type="predicted"/>
<keyword evidence="3" id="KW-1185">Reference proteome</keyword>
<evidence type="ECO:0000256" key="1">
    <source>
        <dbReference type="SAM" id="Phobius"/>
    </source>
</evidence>
<dbReference type="Proteomes" id="UP000275078">
    <property type="component" value="Unassembled WGS sequence"/>
</dbReference>
<evidence type="ECO:0000313" key="3">
    <source>
        <dbReference type="Proteomes" id="UP000275078"/>
    </source>
</evidence>
<keyword evidence="1" id="KW-1133">Transmembrane helix</keyword>
<gene>
    <name evidence="2" type="ORF">BJ508DRAFT_410313</name>
</gene>
<keyword evidence="1" id="KW-0472">Membrane</keyword>
<sequence>MGLWKAYTSINPKTRAILGLGVIAWAGIGLYVSDKAEEKFGFTPSEEEKRRLEAALPRVIPVDPIEKKTE</sequence>
<keyword evidence="1" id="KW-0812">Transmembrane</keyword>
<feature type="transmembrane region" description="Helical" evidence="1">
    <location>
        <begin position="16"/>
        <end position="33"/>
    </location>
</feature>
<dbReference type="STRING" id="1160509.A0A3N4ITN4"/>
<protein>
    <submittedName>
        <fullName evidence="2">Uncharacterized protein</fullName>
    </submittedName>
</protein>
<dbReference type="OrthoDB" id="2555959at2759"/>
<organism evidence="2 3">
    <name type="scientific">Ascobolus immersus RN42</name>
    <dbReference type="NCBI Taxonomy" id="1160509"/>
    <lineage>
        <taxon>Eukaryota</taxon>
        <taxon>Fungi</taxon>
        <taxon>Dikarya</taxon>
        <taxon>Ascomycota</taxon>
        <taxon>Pezizomycotina</taxon>
        <taxon>Pezizomycetes</taxon>
        <taxon>Pezizales</taxon>
        <taxon>Ascobolaceae</taxon>
        <taxon>Ascobolus</taxon>
    </lineage>
</organism>
<dbReference type="AlphaFoldDB" id="A0A3N4ITN4"/>
<dbReference type="EMBL" id="ML119646">
    <property type="protein sequence ID" value="RPA87550.1"/>
    <property type="molecule type" value="Genomic_DNA"/>
</dbReference>
<evidence type="ECO:0000313" key="2">
    <source>
        <dbReference type="EMBL" id="RPA87550.1"/>
    </source>
</evidence>
<reference evidence="2 3" key="1">
    <citation type="journal article" date="2018" name="Nat. Ecol. Evol.">
        <title>Pezizomycetes genomes reveal the molecular basis of ectomycorrhizal truffle lifestyle.</title>
        <authorList>
            <person name="Murat C."/>
            <person name="Payen T."/>
            <person name="Noel B."/>
            <person name="Kuo A."/>
            <person name="Morin E."/>
            <person name="Chen J."/>
            <person name="Kohler A."/>
            <person name="Krizsan K."/>
            <person name="Balestrini R."/>
            <person name="Da Silva C."/>
            <person name="Montanini B."/>
            <person name="Hainaut M."/>
            <person name="Levati E."/>
            <person name="Barry K.W."/>
            <person name="Belfiori B."/>
            <person name="Cichocki N."/>
            <person name="Clum A."/>
            <person name="Dockter R.B."/>
            <person name="Fauchery L."/>
            <person name="Guy J."/>
            <person name="Iotti M."/>
            <person name="Le Tacon F."/>
            <person name="Lindquist E.A."/>
            <person name="Lipzen A."/>
            <person name="Malagnac F."/>
            <person name="Mello A."/>
            <person name="Molinier V."/>
            <person name="Miyauchi S."/>
            <person name="Poulain J."/>
            <person name="Riccioni C."/>
            <person name="Rubini A."/>
            <person name="Sitrit Y."/>
            <person name="Splivallo R."/>
            <person name="Traeger S."/>
            <person name="Wang M."/>
            <person name="Zifcakova L."/>
            <person name="Wipf D."/>
            <person name="Zambonelli A."/>
            <person name="Paolocci F."/>
            <person name="Nowrousian M."/>
            <person name="Ottonello S."/>
            <person name="Baldrian P."/>
            <person name="Spatafora J.W."/>
            <person name="Henrissat B."/>
            <person name="Nagy L.G."/>
            <person name="Aury J.M."/>
            <person name="Wincker P."/>
            <person name="Grigoriev I.V."/>
            <person name="Bonfante P."/>
            <person name="Martin F.M."/>
        </authorList>
    </citation>
    <scope>NUCLEOTIDE SEQUENCE [LARGE SCALE GENOMIC DNA]</scope>
    <source>
        <strain evidence="2 3">RN42</strain>
    </source>
</reference>